<name>A0AAU9ITX6_9CILI</name>
<proteinExistence type="predicted"/>
<evidence type="ECO:0000313" key="2">
    <source>
        <dbReference type="Proteomes" id="UP001162131"/>
    </source>
</evidence>
<accession>A0AAU9ITX6</accession>
<keyword evidence="2" id="KW-1185">Reference proteome</keyword>
<comment type="caution">
    <text evidence="1">The sequence shown here is derived from an EMBL/GenBank/DDBJ whole genome shotgun (WGS) entry which is preliminary data.</text>
</comment>
<sequence length="90" mass="11076">MVEDEIHLLDECYLYDSYRVELLIDLEKCGVLYEVIGEKFKVHEIALYSQRFVEWFEEKHKEKFEEVDGKIKKFIYSVMKCRERNAEFQR</sequence>
<reference evidence="1" key="1">
    <citation type="submission" date="2021-09" db="EMBL/GenBank/DDBJ databases">
        <authorList>
            <consortium name="AG Swart"/>
            <person name="Singh M."/>
            <person name="Singh A."/>
            <person name="Seah K."/>
            <person name="Emmerich C."/>
        </authorList>
    </citation>
    <scope>NUCLEOTIDE SEQUENCE</scope>
    <source>
        <strain evidence="1">ATCC30299</strain>
    </source>
</reference>
<protein>
    <submittedName>
        <fullName evidence="1">Uncharacterized protein</fullName>
    </submittedName>
</protein>
<dbReference type="AlphaFoldDB" id="A0AAU9ITX6"/>
<evidence type="ECO:0000313" key="1">
    <source>
        <dbReference type="EMBL" id="CAG9317132.1"/>
    </source>
</evidence>
<dbReference type="Proteomes" id="UP001162131">
    <property type="component" value="Unassembled WGS sequence"/>
</dbReference>
<dbReference type="EMBL" id="CAJZBQ010000017">
    <property type="protein sequence ID" value="CAG9317132.1"/>
    <property type="molecule type" value="Genomic_DNA"/>
</dbReference>
<organism evidence="1 2">
    <name type="scientific">Blepharisma stoltei</name>
    <dbReference type="NCBI Taxonomy" id="1481888"/>
    <lineage>
        <taxon>Eukaryota</taxon>
        <taxon>Sar</taxon>
        <taxon>Alveolata</taxon>
        <taxon>Ciliophora</taxon>
        <taxon>Postciliodesmatophora</taxon>
        <taxon>Heterotrichea</taxon>
        <taxon>Heterotrichida</taxon>
        <taxon>Blepharismidae</taxon>
        <taxon>Blepharisma</taxon>
    </lineage>
</organism>
<gene>
    <name evidence="1" type="ORF">BSTOLATCC_MIC17768</name>
</gene>